<dbReference type="RefSeq" id="XP_056761479.1">
    <property type="nucleotide sequence ID" value="XM_056912630.1"/>
</dbReference>
<evidence type="ECO:0000313" key="2">
    <source>
        <dbReference type="Proteomes" id="UP001213681"/>
    </source>
</evidence>
<organism evidence="1 2">
    <name type="scientific">Penicillium daleae</name>
    <dbReference type="NCBI Taxonomy" id="63821"/>
    <lineage>
        <taxon>Eukaryota</taxon>
        <taxon>Fungi</taxon>
        <taxon>Dikarya</taxon>
        <taxon>Ascomycota</taxon>
        <taxon>Pezizomycotina</taxon>
        <taxon>Eurotiomycetes</taxon>
        <taxon>Eurotiomycetidae</taxon>
        <taxon>Eurotiales</taxon>
        <taxon>Aspergillaceae</taxon>
        <taxon>Penicillium</taxon>
    </lineage>
</organism>
<sequence>MSVSSYHSWAPLPKSPLEYPTNALYRISETQQRVGDVFCLAPVDKDHPENYVRWLKFQILLYRLDGDYGHIMNPGDCIVIAEQNPSTARPEGLQRPITYHGKFSNRQIFST</sequence>
<protein>
    <submittedName>
        <fullName evidence="1">Uncharacterized protein</fullName>
    </submittedName>
</protein>
<dbReference type="EMBL" id="JAPVEA010000008">
    <property type="protein sequence ID" value="KAJ5438250.1"/>
    <property type="molecule type" value="Genomic_DNA"/>
</dbReference>
<gene>
    <name evidence="1" type="ORF">N7458_009248</name>
</gene>
<dbReference type="AlphaFoldDB" id="A0AAD6FY79"/>
<dbReference type="GeneID" id="81602873"/>
<keyword evidence="2" id="KW-1185">Reference proteome</keyword>
<name>A0AAD6FY79_9EURO</name>
<dbReference type="Proteomes" id="UP001213681">
    <property type="component" value="Unassembled WGS sequence"/>
</dbReference>
<proteinExistence type="predicted"/>
<evidence type="ECO:0000313" key="1">
    <source>
        <dbReference type="EMBL" id="KAJ5438250.1"/>
    </source>
</evidence>
<reference evidence="1" key="1">
    <citation type="submission" date="2022-12" db="EMBL/GenBank/DDBJ databases">
        <authorList>
            <person name="Petersen C."/>
        </authorList>
    </citation>
    <scope>NUCLEOTIDE SEQUENCE</scope>
    <source>
        <strain evidence="1">IBT 16125</strain>
    </source>
</reference>
<reference evidence="1" key="2">
    <citation type="journal article" date="2023" name="IMA Fungus">
        <title>Comparative genomic study of the Penicillium genus elucidates a diverse pangenome and 15 lateral gene transfer events.</title>
        <authorList>
            <person name="Petersen C."/>
            <person name="Sorensen T."/>
            <person name="Nielsen M.R."/>
            <person name="Sondergaard T.E."/>
            <person name="Sorensen J.L."/>
            <person name="Fitzpatrick D.A."/>
            <person name="Frisvad J.C."/>
            <person name="Nielsen K.L."/>
        </authorList>
    </citation>
    <scope>NUCLEOTIDE SEQUENCE</scope>
    <source>
        <strain evidence="1">IBT 16125</strain>
    </source>
</reference>
<comment type="caution">
    <text evidence="1">The sequence shown here is derived from an EMBL/GenBank/DDBJ whole genome shotgun (WGS) entry which is preliminary data.</text>
</comment>
<accession>A0AAD6FY79</accession>